<dbReference type="EMBL" id="JARQWQ010000004">
    <property type="protein sequence ID" value="KAK2572373.1"/>
    <property type="molecule type" value="Genomic_DNA"/>
</dbReference>
<evidence type="ECO:0000256" key="4">
    <source>
        <dbReference type="ARBA" id="ARBA00022729"/>
    </source>
</evidence>
<keyword evidence="6" id="KW-0325">Glycoprotein</keyword>
<keyword evidence="9" id="KW-1185">Reference proteome</keyword>
<dbReference type="InterPro" id="IPR029058">
    <property type="entry name" value="AB_hydrolase_fold"/>
</dbReference>
<dbReference type="InterPro" id="IPR001563">
    <property type="entry name" value="Peptidase_S10"/>
</dbReference>
<evidence type="ECO:0000256" key="1">
    <source>
        <dbReference type="ARBA" id="ARBA00009431"/>
    </source>
</evidence>
<dbReference type="InterPro" id="IPR038922">
    <property type="entry name" value="HYPK_UBA"/>
</dbReference>
<dbReference type="Proteomes" id="UP001249851">
    <property type="component" value="Unassembled WGS sequence"/>
</dbReference>
<organism evidence="8 9">
    <name type="scientific">Acropora cervicornis</name>
    <name type="common">Staghorn coral</name>
    <dbReference type="NCBI Taxonomy" id="6130"/>
    <lineage>
        <taxon>Eukaryota</taxon>
        <taxon>Metazoa</taxon>
        <taxon>Cnidaria</taxon>
        <taxon>Anthozoa</taxon>
        <taxon>Hexacorallia</taxon>
        <taxon>Scleractinia</taxon>
        <taxon>Astrocoeniina</taxon>
        <taxon>Acroporidae</taxon>
        <taxon>Acropora</taxon>
    </lineage>
</organism>
<dbReference type="PANTHER" id="PTHR11802:SF3">
    <property type="entry name" value="RETINOID-INDUCIBLE SERINE CARBOXYPEPTIDASE"/>
    <property type="match status" value="1"/>
</dbReference>
<evidence type="ECO:0000256" key="6">
    <source>
        <dbReference type="ARBA" id="ARBA00023180"/>
    </source>
</evidence>
<dbReference type="Gene3D" id="3.40.50.1820">
    <property type="entry name" value="alpha/beta hydrolase"/>
    <property type="match status" value="2"/>
</dbReference>
<evidence type="ECO:0000313" key="9">
    <source>
        <dbReference type="Proteomes" id="UP001249851"/>
    </source>
</evidence>
<sequence>MAETSTQPKKRHDFQTSADLERVTDFAEETEINTSILENALSLVEGKYSEEKAAKLQREKELAKVVIRKEDVDLIVEEMEIPRSAAERSLREHKGDVVEALVSSFAVKPLAIPDEDWGYVNVRNNAYTFWWLYGAQTSDPSQRLSKPLVMWLQGGPGGSSTGFGNFEELGPLTVDLKPRNTTWLRAANVLFVDNPVGTGSALGVALYKAIQAGSIECNFKGVALGDSWISPVDIVLSWGPYLYALSQLDEKDLQQVNKAAQATADAVASGQYTKATELWGATEDVVGTTTDNVDVYNVLKHNAPPFPKLWSSTETLLDLLYAQHVGRLHEGDLKALMNGPIRTKLGIIPTNVTWGGQSGDVFSYQSGDFMRSVISDVSMLLQYGVKVVIYQGQLDVICNTIGAEAWIANLQWDGLASFQKTDRVPLYPPSGMKDKETGAFYKAYKNLELYYIMKAGHMVPSDNGEMALEMVKRIIA</sequence>
<dbReference type="Gene3D" id="1.10.8.10">
    <property type="entry name" value="DNA helicase RuvA subunit, C-terminal domain"/>
    <property type="match status" value="1"/>
</dbReference>
<keyword evidence="3" id="KW-0645">Protease</keyword>
<dbReference type="PANTHER" id="PTHR11802">
    <property type="entry name" value="SERINE PROTEASE FAMILY S10 SERINE CARBOXYPEPTIDASE"/>
    <property type="match status" value="1"/>
</dbReference>
<dbReference type="CDD" id="cd14361">
    <property type="entry name" value="UBA_HYPK"/>
    <property type="match status" value="1"/>
</dbReference>
<dbReference type="AlphaFoldDB" id="A0AAD9VF78"/>
<accession>A0AAD9VF78</accession>
<dbReference type="Pfam" id="PF19026">
    <property type="entry name" value="UBA_HYPK"/>
    <property type="match status" value="1"/>
</dbReference>
<evidence type="ECO:0000256" key="2">
    <source>
        <dbReference type="ARBA" id="ARBA00022645"/>
    </source>
</evidence>
<dbReference type="SUPFAM" id="SSF53474">
    <property type="entry name" value="alpha/beta-Hydrolases"/>
    <property type="match status" value="1"/>
</dbReference>
<comment type="similarity">
    <text evidence="1">Belongs to the peptidase S10 family.</text>
</comment>
<name>A0AAD9VF78_ACRCE</name>
<keyword evidence="4" id="KW-0732">Signal</keyword>
<dbReference type="GO" id="GO:0004185">
    <property type="term" value="F:serine-type carboxypeptidase activity"/>
    <property type="evidence" value="ECO:0007669"/>
    <property type="project" value="InterPro"/>
</dbReference>
<reference evidence="8" key="1">
    <citation type="journal article" date="2023" name="G3 (Bethesda)">
        <title>Whole genome assembly and annotation of the endangered Caribbean coral Acropora cervicornis.</title>
        <authorList>
            <person name="Selwyn J.D."/>
            <person name="Vollmer S.V."/>
        </authorList>
    </citation>
    <scope>NUCLEOTIDE SEQUENCE</scope>
    <source>
        <strain evidence="8">K2</strain>
    </source>
</reference>
<dbReference type="GO" id="GO:0006508">
    <property type="term" value="P:proteolysis"/>
    <property type="evidence" value="ECO:0007669"/>
    <property type="project" value="UniProtKB-KW"/>
</dbReference>
<proteinExistence type="inferred from homology"/>
<gene>
    <name evidence="8" type="ORF">P5673_002612</name>
</gene>
<dbReference type="InterPro" id="IPR044034">
    <property type="entry name" value="NAC-like_UBA"/>
</dbReference>
<feature type="domain" description="Nascent polypeptide-associated complex subunit alpha-like UBA" evidence="7">
    <location>
        <begin position="65"/>
        <end position="102"/>
    </location>
</feature>
<evidence type="ECO:0000259" key="7">
    <source>
        <dbReference type="Pfam" id="PF19026"/>
    </source>
</evidence>
<evidence type="ECO:0000256" key="3">
    <source>
        <dbReference type="ARBA" id="ARBA00022670"/>
    </source>
</evidence>
<reference evidence="8" key="2">
    <citation type="journal article" date="2023" name="Science">
        <title>Genomic signatures of disease resistance in endangered staghorn corals.</title>
        <authorList>
            <person name="Vollmer S.V."/>
            <person name="Selwyn J.D."/>
            <person name="Despard B.A."/>
            <person name="Roesel C.L."/>
        </authorList>
    </citation>
    <scope>NUCLEOTIDE SEQUENCE</scope>
    <source>
        <strain evidence="8">K2</strain>
    </source>
</reference>
<dbReference type="Pfam" id="PF00450">
    <property type="entry name" value="Peptidase_S10"/>
    <property type="match status" value="2"/>
</dbReference>
<evidence type="ECO:0000313" key="8">
    <source>
        <dbReference type="EMBL" id="KAK2572373.1"/>
    </source>
</evidence>
<evidence type="ECO:0000256" key="5">
    <source>
        <dbReference type="ARBA" id="ARBA00022801"/>
    </source>
</evidence>
<keyword evidence="5" id="KW-0378">Hydrolase</keyword>
<keyword evidence="2 8" id="KW-0121">Carboxypeptidase</keyword>
<comment type="caution">
    <text evidence="8">The sequence shown here is derived from an EMBL/GenBank/DDBJ whole genome shotgun (WGS) entry which is preliminary data.</text>
</comment>
<protein>
    <submittedName>
        <fullName evidence="8">Retinoid-inducible serine carboxypeptidase</fullName>
    </submittedName>
</protein>